<dbReference type="Proteomes" id="UP000179324">
    <property type="component" value="Unassembled WGS sequence"/>
</dbReference>
<evidence type="ECO:0000256" key="2">
    <source>
        <dbReference type="ARBA" id="ARBA00003921"/>
    </source>
</evidence>
<evidence type="ECO:0000256" key="5">
    <source>
        <dbReference type="ARBA" id="ARBA00022490"/>
    </source>
</evidence>
<evidence type="ECO:0000259" key="17">
    <source>
        <dbReference type="PROSITE" id="PS51387"/>
    </source>
</evidence>
<comment type="cofactor">
    <cofactor evidence="1 16">
        <name>FAD</name>
        <dbReference type="ChEBI" id="CHEBI:57692"/>
    </cofactor>
</comment>
<proteinExistence type="inferred from homology"/>
<dbReference type="Gene3D" id="3.30.465.10">
    <property type="match status" value="1"/>
</dbReference>
<dbReference type="Gene3D" id="3.90.78.10">
    <property type="entry name" value="UDP-N-acetylenolpyruvoylglucosamine reductase, C-terminal domain"/>
    <property type="match status" value="1"/>
</dbReference>
<dbReference type="Pfam" id="PF02873">
    <property type="entry name" value="MurB_C"/>
    <property type="match status" value="1"/>
</dbReference>
<evidence type="ECO:0000256" key="12">
    <source>
        <dbReference type="ARBA" id="ARBA00023002"/>
    </source>
</evidence>
<dbReference type="InterPro" id="IPR006094">
    <property type="entry name" value="Oxid_FAD_bind_N"/>
</dbReference>
<evidence type="ECO:0000256" key="8">
    <source>
        <dbReference type="ARBA" id="ARBA00022827"/>
    </source>
</evidence>
<comment type="caution">
    <text evidence="18">The sequence shown here is derived from an EMBL/GenBank/DDBJ whole genome shotgun (WGS) entry which is preliminary data.</text>
</comment>
<keyword evidence="9 16" id="KW-0521">NADP</keyword>
<evidence type="ECO:0000256" key="15">
    <source>
        <dbReference type="ARBA" id="ARBA00048914"/>
    </source>
</evidence>
<dbReference type="AlphaFoldDB" id="A0A1F6BMK8"/>
<evidence type="ECO:0000256" key="7">
    <source>
        <dbReference type="ARBA" id="ARBA00022630"/>
    </source>
</evidence>
<evidence type="ECO:0000256" key="1">
    <source>
        <dbReference type="ARBA" id="ARBA00001974"/>
    </source>
</evidence>
<keyword evidence="5 16" id="KW-0963">Cytoplasm</keyword>
<evidence type="ECO:0000256" key="9">
    <source>
        <dbReference type="ARBA" id="ARBA00022857"/>
    </source>
</evidence>
<dbReference type="Gene3D" id="3.30.43.10">
    <property type="entry name" value="Uridine Diphospho-n-acetylenolpyruvylglucosamine Reductase, domain 2"/>
    <property type="match status" value="1"/>
</dbReference>
<comment type="subcellular location">
    <subcellularLocation>
        <location evidence="3 16">Cytoplasm</location>
    </subcellularLocation>
</comment>
<dbReference type="SUPFAM" id="SSF56176">
    <property type="entry name" value="FAD-binding/transporter-associated domain-like"/>
    <property type="match status" value="1"/>
</dbReference>
<feature type="active site" evidence="16">
    <location>
        <position position="168"/>
    </location>
</feature>
<dbReference type="SUPFAM" id="SSF56194">
    <property type="entry name" value="Uridine diphospho-N-Acetylenolpyruvylglucosamine reductase, MurB, C-terminal domain"/>
    <property type="match status" value="1"/>
</dbReference>
<evidence type="ECO:0000256" key="13">
    <source>
        <dbReference type="ARBA" id="ARBA00023306"/>
    </source>
</evidence>
<dbReference type="NCBIfam" id="TIGR00179">
    <property type="entry name" value="murB"/>
    <property type="match status" value="1"/>
</dbReference>
<dbReference type="InterPro" id="IPR016167">
    <property type="entry name" value="FAD-bd_PCMH_sub1"/>
</dbReference>
<feature type="active site" evidence="16">
    <location>
        <position position="308"/>
    </location>
</feature>
<feature type="domain" description="FAD-binding PCMH-type" evidence="17">
    <location>
        <begin position="26"/>
        <end position="207"/>
    </location>
</feature>
<keyword evidence="14 16" id="KW-0961">Cell wall biogenesis/degradation</keyword>
<comment type="catalytic activity">
    <reaction evidence="15 16">
        <text>UDP-N-acetyl-alpha-D-muramate + NADP(+) = UDP-N-acetyl-3-O-(1-carboxyvinyl)-alpha-D-glucosamine + NADPH + H(+)</text>
        <dbReference type="Rhea" id="RHEA:12248"/>
        <dbReference type="ChEBI" id="CHEBI:15378"/>
        <dbReference type="ChEBI" id="CHEBI:57783"/>
        <dbReference type="ChEBI" id="CHEBI:58349"/>
        <dbReference type="ChEBI" id="CHEBI:68483"/>
        <dbReference type="ChEBI" id="CHEBI:70757"/>
        <dbReference type="EC" id="1.3.1.98"/>
    </reaction>
</comment>
<dbReference type="PANTHER" id="PTHR21071:SF4">
    <property type="entry name" value="UDP-N-ACETYLENOLPYRUVOYLGLUCOSAMINE REDUCTASE"/>
    <property type="match status" value="1"/>
</dbReference>
<dbReference type="InterPro" id="IPR036635">
    <property type="entry name" value="MurB_C_sf"/>
</dbReference>
<keyword evidence="10 16" id="KW-0133">Cell shape</keyword>
<dbReference type="PANTHER" id="PTHR21071">
    <property type="entry name" value="UDP-N-ACETYLENOLPYRUVOYLGLUCOSAMINE REDUCTASE"/>
    <property type="match status" value="1"/>
</dbReference>
<organism evidence="18 19">
    <name type="scientific">Candidatus Jorgensenbacteria bacterium GWC1_48_12</name>
    <dbReference type="NCBI Taxonomy" id="1798469"/>
    <lineage>
        <taxon>Bacteria</taxon>
        <taxon>Candidatus Joergenseniibacteriota</taxon>
    </lineage>
</organism>
<dbReference type="EC" id="1.3.1.98" evidence="16"/>
<dbReference type="InterPro" id="IPR003170">
    <property type="entry name" value="MurB"/>
</dbReference>
<comment type="function">
    <text evidence="2 16">Cell wall formation.</text>
</comment>
<keyword evidence="8 16" id="KW-0274">FAD</keyword>
<feature type="active site" description="Proton donor" evidence="16">
    <location>
        <position position="218"/>
    </location>
</feature>
<dbReference type="GO" id="GO:0071949">
    <property type="term" value="F:FAD binding"/>
    <property type="evidence" value="ECO:0007669"/>
    <property type="project" value="InterPro"/>
</dbReference>
<keyword evidence="11 16" id="KW-0573">Peptidoglycan synthesis</keyword>
<keyword evidence="7 16" id="KW-0285">Flavoprotein</keyword>
<dbReference type="GO" id="GO:0009252">
    <property type="term" value="P:peptidoglycan biosynthetic process"/>
    <property type="evidence" value="ECO:0007669"/>
    <property type="project" value="UniProtKB-UniRule"/>
</dbReference>
<dbReference type="InterPro" id="IPR016169">
    <property type="entry name" value="FAD-bd_PCMH_sub2"/>
</dbReference>
<evidence type="ECO:0000256" key="11">
    <source>
        <dbReference type="ARBA" id="ARBA00022984"/>
    </source>
</evidence>
<evidence type="ECO:0000256" key="16">
    <source>
        <dbReference type="HAMAP-Rule" id="MF_00037"/>
    </source>
</evidence>
<dbReference type="GO" id="GO:0005829">
    <property type="term" value="C:cytosol"/>
    <property type="evidence" value="ECO:0007669"/>
    <property type="project" value="TreeGrafter"/>
</dbReference>
<dbReference type="InterPro" id="IPR016166">
    <property type="entry name" value="FAD-bd_PCMH"/>
</dbReference>
<comment type="pathway">
    <text evidence="4 16">Cell wall biogenesis; peptidoglycan biosynthesis.</text>
</comment>
<gene>
    <name evidence="16" type="primary">murB</name>
    <name evidence="18" type="ORF">A2127_02220</name>
</gene>
<dbReference type="HAMAP" id="MF_00037">
    <property type="entry name" value="MurB"/>
    <property type="match status" value="1"/>
</dbReference>
<dbReference type="Pfam" id="PF01565">
    <property type="entry name" value="FAD_binding_4"/>
    <property type="match status" value="1"/>
</dbReference>
<comment type="similarity">
    <text evidence="16">Belongs to the MurB family.</text>
</comment>
<accession>A0A1F6BMK8</accession>
<evidence type="ECO:0000256" key="3">
    <source>
        <dbReference type="ARBA" id="ARBA00004496"/>
    </source>
</evidence>
<dbReference type="EMBL" id="MFKI01000037">
    <property type="protein sequence ID" value="OGG38002.1"/>
    <property type="molecule type" value="Genomic_DNA"/>
</dbReference>
<keyword evidence="12 16" id="KW-0560">Oxidoreductase</keyword>
<evidence type="ECO:0000256" key="10">
    <source>
        <dbReference type="ARBA" id="ARBA00022960"/>
    </source>
</evidence>
<evidence type="ECO:0000256" key="4">
    <source>
        <dbReference type="ARBA" id="ARBA00004752"/>
    </source>
</evidence>
<reference evidence="18 19" key="1">
    <citation type="journal article" date="2016" name="Nat. Commun.">
        <title>Thousands of microbial genomes shed light on interconnected biogeochemical processes in an aquifer system.</title>
        <authorList>
            <person name="Anantharaman K."/>
            <person name="Brown C.T."/>
            <person name="Hug L.A."/>
            <person name="Sharon I."/>
            <person name="Castelle C.J."/>
            <person name="Probst A.J."/>
            <person name="Thomas B.C."/>
            <person name="Singh A."/>
            <person name="Wilkins M.J."/>
            <person name="Karaoz U."/>
            <person name="Brodie E.L."/>
            <person name="Williams K.H."/>
            <person name="Hubbard S.S."/>
            <person name="Banfield J.F."/>
        </authorList>
    </citation>
    <scope>NUCLEOTIDE SEQUENCE [LARGE SCALE GENOMIC DNA]</scope>
</reference>
<dbReference type="UniPathway" id="UPA00219"/>
<name>A0A1F6BMK8_9BACT</name>
<dbReference type="InterPro" id="IPR011601">
    <property type="entry name" value="MurB_C"/>
</dbReference>
<evidence type="ECO:0000313" key="19">
    <source>
        <dbReference type="Proteomes" id="UP000179324"/>
    </source>
</evidence>
<protein>
    <recommendedName>
        <fullName evidence="16">UDP-N-acetylenolpyruvoylglucosamine reductase</fullName>
        <ecNumber evidence="16">1.3.1.98</ecNumber>
    </recommendedName>
    <alternativeName>
        <fullName evidence="16">UDP-N-acetylmuramate dehydrogenase</fullName>
    </alternativeName>
</protein>
<evidence type="ECO:0000256" key="6">
    <source>
        <dbReference type="ARBA" id="ARBA00022618"/>
    </source>
</evidence>
<dbReference type="GO" id="GO:0071555">
    <property type="term" value="P:cell wall organization"/>
    <property type="evidence" value="ECO:0007669"/>
    <property type="project" value="UniProtKB-KW"/>
</dbReference>
<evidence type="ECO:0000313" key="18">
    <source>
        <dbReference type="EMBL" id="OGG38002.1"/>
    </source>
</evidence>
<dbReference type="InterPro" id="IPR036318">
    <property type="entry name" value="FAD-bd_PCMH-like_sf"/>
</dbReference>
<dbReference type="GO" id="GO:0051301">
    <property type="term" value="P:cell division"/>
    <property type="evidence" value="ECO:0007669"/>
    <property type="project" value="UniProtKB-KW"/>
</dbReference>
<dbReference type="GO" id="GO:0008762">
    <property type="term" value="F:UDP-N-acetylmuramate dehydrogenase activity"/>
    <property type="evidence" value="ECO:0007669"/>
    <property type="project" value="UniProtKB-UniRule"/>
</dbReference>
<dbReference type="GO" id="GO:0008360">
    <property type="term" value="P:regulation of cell shape"/>
    <property type="evidence" value="ECO:0007669"/>
    <property type="project" value="UniProtKB-KW"/>
</dbReference>
<sequence length="312" mass="34495">MIASTTKANTMTIRKNVPLSPLSTFRIGGRVEYFCEVRRLEELSEAVRFARAKKIPYRILGGGSNVVFPDGKLKGLLIKVSVGGIKREKNRITAGAAVLLADVIRTSIRAGLKGLETLSGIPGTVGGAVVGNAGAYGHSISEVVERVKIWDGKKTRELSKKECQFGYRESILKHKPYVVLGTTLKFRKGDAKKLGKISKRIIKTRERKYKPGIKCPGSFFKNVLVKNVSKKTLSKIDKSRIIEGKIPAGYLLEAVGAKGMRSGGIYIADFHGNLFVNSGRGKAEDVKKLSRILKNKVWRRFGVRLEEEVRYF</sequence>
<evidence type="ECO:0000256" key="14">
    <source>
        <dbReference type="ARBA" id="ARBA00023316"/>
    </source>
</evidence>
<dbReference type="PROSITE" id="PS51387">
    <property type="entry name" value="FAD_PCMH"/>
    <property type="match status" value="1"/>
</dbReference>
<keyword evidence="13 16" id="KW-0131">Cell cycle</keyword>
<keyword evidence="6 16" id="KW-0132">Cell division</keyword>